<organism evidence="3 4">
    <name type="scientific">Cryobacterium breve</name>
    <dbReference type="NCBI Taxonomy" id="1259258"/>
    <lineage>
        <taxon>Bacteria</taxon>
        <taxon>Bacillati</taxon>
        <taxon>Actinomycetota</taxon>
        <taxon>Actinomycetes</taxon>
        <taxon>Micrococcales</taxon>
        <taxon>Microbacteriaceae</taxon>
        <taxon>Cryobacterium</taxon>
    </lineage>
</organism>
<keyword evidence="4" id="KW-1185">Reference proteome</keyword>
<gene>
    <name evidence="3" type="ORF">KIV56_07605</name>
</gene>
<evidence type="ECO:0000313" key="3">
    <source>
        <dbReference type="EMBL" id="WBM81092.1"/>
    </source>
</evidence>
<evidence type="ECO:0000256" key="1">
    <source>
        <dbReference type="SAM" id="MobiDB-lite"/>
    </source>
</evidence>
<dbReference type="RefSeq" id="WP_281535830.1">
    <property type="nucleotide sequence ID" value="NZ_CP075584.1"/>
</dbReference>
<evidence type="ECO:0000313" key="4">
    <source>
        <dbReference type="Proteomes" id="UP001212421"/>
    </source>
</evidence>
<dbReference type="Proteomes" id="UP001212421">
    <property type="component" value="Chromosome"/>
</dbReference>
<protein>
    <submittedName>
        <fullName evidence="3">Uncharacterized protein</fullName>
    </submittedName>
</protein>
<proteinExistence type="predicted"/>
<feature type="compositionally biased region" description="Basic and acidic residues" evidence="1">
    <location>
        <begin position="110"/>
        <end position="125"/>
    </location>
</feature>
<keyword evidence="2" id="KW-0812">Transmembrane</keyword>
<accession>A0ABY7NF02</accession>
<feature type="transmembrane region" description="Helical" evidence="2">
    <location>
        <begin position="24"/>
        <end position="48"/>
    </location>
</feature>
<feature type="region of interest" description="Disordered" evidence="1">
    <location>
        <begin position="78"/>
        <end position="139"/>
    </location>
</feature>
<name>A0ABY7NF02_9MICO</name>
<dbReference type="EMBL" id="CP075584">
    <property type="protein sequence ID" value="WBM81092.1"/>
    <property type="molecule type" value="Genomic_DNA"/>
</dbReference>
<keyword evidence="2" id="KW-1133">Transmembrane helix</keyword>
<sequence>MPVDVLSQLPTGILLSDTILASEFFAVFSAFVGINTVIYVVLAVAKILPKIYVTDWVRGRNRRIAARSIYAIDETPVRPPPPRASVAVSTIGSSVRRARAPAHPPLRGRAAADHQLAHQHEHERGDEDPDVDERHGGDA</sequence>
<evidence type="ECO:0000256" key="2">
    <source>
        <dbReference type="SAM" id="Phobius"/>
    </source>
</evidence>
<keyword evidence="2" id="KW-0472">Membrane</keyword>
<reference evidence="3 4" key="1">
    <citation type="submission" date="2021-05" db="EMBL/GenBank/DDBJ databases">
        <authorList>
            <person name="Kumar R."/>
            <person name="Kumar A."/>
            <person name="Mukhia S."/>
        </authorList>
    </citation>
    <scope>NUCLEOTIDE SEQUENCE [LARGE SCALE GENOMIC DNA]</scope>
    <source>
        <strain evidence="3 4">ERMR7:08</strain>
    </source>
</reference>